<dbReference type="Proteomes" id="UP000466794">
    <property type="component" value="Unassembled WGS sequence"/>
</dbReference>
<gene>
    <name evidence="1" type="ORF">GPX89_07145</name>
</gene>
<name>A0A7K1URQ7_9NOCA</name>
<evidence type="ECO:0000313" key="1">
    <source>
        <dbReference type="EMBL" id="MVU77022.1"/>
    </source>
</evidence>
<dbReference type="AlphaFoldDB" id="A0A7K1URQ7"/>
<dbReference type="SUPFAM" id="SSF140453">
    <property type="entry name" value="EsxAB dimer-like"/>
    <property type="match status" value="1"/>
</dbReference>
<keyword evidence="2" id="KW-1185">Reference proteome</keyword>
<accession>A0A7K1URQ7</accession>
<comment type="caution">
    <text evidence="1">The sequence shown here is derived from an EMBL/GenBank/DDBJ whole genome shotgun (WGS) entry which is preliminary data.</text>
</comment>
<organism evidence="1 2">
    <name type="scientific">Nocardia terrae</name>
    <dbReference type="NCBI Taxonomy" id="2675851"/>
    <lineage>
        <taxon>Bacteria</taxon>
        <taxon>Bacillati</taxon>
        <taxon>Actinomycetota</taxon>
        <taxon>Actinomycetes</taxon>
        <taxon>Mycobacteriales</taxon>
        <taxon>Nocardiaceae</taxon>
        <taxon>Nocardia</taxon>
    </lineage>
</organism>
<evidence type="ECO:0000313" key="2">
    <source>
        <dbReference type="Proteomes" id="UP000466794"/>
    </source>
</evidence>
<dbReference type="EMBL" id="WRPP01000001">
    <property type="protein sequence ID" value="MVU77022.1"/>
    <property type="molecule type" value="Genomic_DNA"/>
</dbReference>
<sequence>MTEMLRADIAALRIMAAGIRNEADAIASIDPVAHLAQVAQAMPNSATGAAASTLAEPLLTALGRMTTQLNALADTTDHATATYEDAEQALKTQLDTYLHTTS</sequence>
<proteinExistence type="predicted"/>
<dbReference type="RefSeq" id="WP_157355831.1">
    <property type="nucleotide sequence ID" value="NZ_WRPP01000001.1"/>
</dbReference>
<protein>
    <recommendedName>
        <fullName evidence="3">ESX-1 secretion-associated protein</fullName>
    </recommendedName>
</protein>
<reference evidence="1 2" key="1">
    <citation type="submission" date="2019-12" db="EMBL/GenBank/DDBJ databases">
        <title>Nocardia sp. nov. ET3-3 isolated from soil.</title>
        <authorList>
            <person name="Kanchanasin P."/>
            <person name="Tanasupawat S."/>
            <person name="Yuki M."/>
            <person name="Kudo T."/>
        </authorList>
    </citation>
    <scope>NUCLEOTIDE SEQUENCE [LARGE SCALE GENOMIC DNA]</scope>
    <source>
        <strain evidence="1 2">ET3-3</strain>
    </source>
</reference>
<evidence type="ECO:0008006" key="3">
    <source>
        <dbReference type="Google" id="ProtNLM"/>
    </source>
</evidence>
<dbReference type="InterPro" id="IPR036689">
    <property type="entry name" value="ESAT-6-like_sf"/>
</dbReference>